<comment type="caution">
    <text evidence="8">The sequence shown here is derived from an EMBL/GenBank/DDBJ whole genome shotgun (WGS) entry which is preliminary data.</text>
</comment>
<feature type="transmembrane region" description="Helical" evidence="7">
    <location>
        <begin position="55"/>
        <end position="74"/>
    </location>
</feature>
<evidence type="ECO:0000256" key="7">
    <source>
        <dbReference type="SAM" id="Phobius"/>
    </source>
</evidence>
<feature type="transmembrane region" description="Helical" evidence="7">
    <location>
        <begin position="195"/>
        <end position="216"/>
    </location>
</feature>
<proteinExistence type="inferred from homology"/>
<keyword evidence="4 7" id="KW-0812">Transmembrane</keyword>
<organism evidence="8 9">
    <name type="scientific">Citrobacter amalonaticus</name>
    <dbReference type="NCBI Taxonomy" id="35703"/>
    <lineage>
        <taxon>Bacteria</taxon>
        <taxon>Pseudomonadati</taxon>
        <taxon>Pseudomonadota</taxon>
        <taxon>Gammaproteobacteria</taxon>
        <taxon>Enterobacterales</taxon>
        <taxon>Enterobacteriaceae</taxon>
        <taxon>Citrobacter</taxon>
    </lineage>
</organism>
<feature type="transmembrane region" description="Helical" evidence="7">
    <location>
        <begin position="236"/>
        <end position="256"/>
    </location>
</feature>
<dbReference type="Gene3D" id="1.20.1630.10">
    <property type="entry name" value="Formate dehydrogenase/DMSO reductase domain"/>
    <property type="match status" value="1"/>
</dbReference>
<evidence type="ECO:0000256" key="5">
    <source>
        <dbReference type="ARBA" id="ARBA00022989"/>
    </source>
</evidence>
<comment type="similarity">
    <text evidence="2">Belongs to the NrfD family.</text>
</comment>
<keyword evidence="5 7" id="KW-1133">Transmembrane helix</keyword>
<name>A0A8I0MLF7_CITAM</name>
<dbReference type="PANTHER" id="PTHR34856">
    <property type="entry name" value="PROTEIN NRFD"/>
    <property type="match status" value="1"/>
</dbReference>
<protein>
    <submittedName>
        <fullName evidence="8">Tetrathionate reductase subunit TtrC</fullName>
    </submittedName>
</protein>
<reference evidence="8" key="1">
    <citation type="submission" date="2019-07" db="EMBL/GenBank/DDBJ databases">
        <title>KPC-2 carbapenem resistent Enterobacterales isolates from Germany.</title>
        <authorList>
            <person name="Yao Y."/>
            <person name="Falgenhauer L."/>
            <person name="Imirzalioglu C."/>
            <person name="Chakraborty T."/>
        </authorList>
    </citation>
    <scope>NUCLEOTIDE SEQUENCE</scope>
    <source>
        <strain evidence="8">CA13304</strain>
    </source>
</reference>
<dbReference type="AlphaFoldDB" id="A0A8I0MLF7"/>
<feature type="transmembrane region" description="Helical" evidence="7">
    <location>
        <begin position="308"/>
        <end position="326"/>
    </location>
</feature>
<dbReference type="Pfam" id="PF03916">
    <property type="entry name" value="NrfD"/>
    <property type="match status" value="1"/>
</dbReference>
<accession>A0A8I0MLF7</accession>
<evidence type="ECO:0000313" key="9">
    <source>
        <dbReference type="Proteomes" id="UP000656723"/>
    </source>
</evidence>
<feature type="transmembrane region" description="Helical" evidence="7">
    <location>
        <begin position="160"/>
        <end position="183"/>
    </location>
</feature>
<dbReference type="Proteomes" id="UP000656723">
    <property type="component" value="Unassembled WGS sequence"/>
</dbReference>
<evidence type="ECO:0000256" key="3">
    <source>
        <dbReference type="ARBA" id="ARBA00022475"/>
    </source>
</evidence>
<dbReference type="InterPro" id="IPR052049">
    <property type="entry name" value="Electron_transfer_protein"/>
</dbReference>
<dbReference type="RefSeq" id="WP_192478706.1">
    <property type="nucleotide sequence ID" value="NZ_VKME01000009.1"/>
</dbReference>
<evidence type="ECO:0000256" key="6">
    <source>
        <dbReference type="ARBA" id="ARBA00023136"/>
    </source>
</evidence>
<keyword evidence="3" id="KW-1003">Cell membrane</keyword>
<evidence type="ECO:0000313" key="8">
    <source>
        <dbReference type="EMBL" id="MBE0129038.1"/>
    </source>
</evidence>
<evidence type="ECO:0000256" key="4">
    <source>
        <dbReference type="ARBA" id="ARBA00022692"/>
    </source>
</evidence>
<evidence type="ECO:0000256" key="2">
    <source>
        <dbReference type="ARBA" id="ARBA00008929"/>
    </source>
</evidence>
<gene>
    <name evidence="8" type="primary">ttrC</name>
    <name evidence="8" type="ORF">FOT72_13655</name>
</gene>
<feature type="transmembrane region" description="Helical" evidence="7">
    <location>
        <begin position="94"/>
        <end position="115"/>
    </location>
</feature>
<sequence length="340" mass="37865">MMPPLIIEEVLTRPQAVSWLPWAVQYFFFIGIAACGALFGAVLHWRKKDNPTLGSLTLLIALTCAITAPLALTADLHQTARVWHFYAYPTPWSWMPWGALFLPLFTAFLGLWFLAQVYKQFTGKSYAVTKWLACASALAATGLLLYTGREVSVVQARPVWFSYAFVLAMFLSALQTFLALLIVGLRDDFPTQKRLALGQLLTLLALAVVIVFWVSGNTLSGTAIRQWLAISASARHYASGWLVFWLITLLFGVIALRRPLPLPLRSLLALSAMALCWLMRWTLLIQGQTLPKFNAQFNPYTLPAGTDGWLAILGTFGLWIALLIIIRESVNGVARRLQHG</sequence>
<feature type="transmembrane region" description="Helical" evidence="7">
    <location>
        <begin position="127"/>
        <end position="148"/>
    </location>
</feature>
<keyword evidence="6 7" id="KW-0472">Membrane</keyword>
<dbReference type="PANTHER" id="PTHR34856:SF2">
    <property type="entry name" value="PROTEIN NRFD"/>
    <property type="match status" value="1"/>
</dbReference>
<feature type="transmembrane region" description="Helical" evidence="7">
    <location>
        <begin position="20"/>
        <end position="43"/>
    </location>
</feature>
<dbReference type="GO" id="GO:0005886">
    <property type="term" value="C:plasma membrane"/>
    <property type="evidence" value="ECO:0007669"/>
    <property type="project" value="UniProtKB-SubCell"/>
</dbReference>
<dbReference type="EMBL" id="VKME01000009">
    <property type="protein sequence ID" value="MBE0129038.1"/>
    <property type="molecule type" value="Genomic_DNA"/>
</dbReference>
<comment type="subcellular location">
    <subcellularLocation>
        <location evidence="1">Cell membrane</location>
        <topology evidence="1">Multi-pass membrane protein</topology>
    </subcellularLocation>
</comment>
<dbReference type="NCBIfam" id="NF011568">
    <property type="entry name" value="PRK14992.1"/>
    <property type="match status" value="1"/>
</dbReference>
<evidence type="ECO:0000256" key="1">
    <source>
        <dbReference type="ARBA" id="ARBA00004651"/>
    </source>
</evidence>
<dbReference type="InterPro" id="IPR005614">
    <property type="entry name" value="NrfD-like"/>
</dbReference>
<feature type="transmembrane region" description="Helical" evidence="7">
    <location>
        <begin position="268"/>
        <end position="288"/>
    </location>
</feature>